<evidence type="ECO:0000313" key="1">
    <source>
        <dbReference type="EMBL" id="SPD66104.1"/>
    </source>
</evidence>
<organism evidence="1 2">
    <name type="scientific">Cupriavidus taiwanensis</name>
    <dbReference type="NCBI Taxonomy" id="164546"/>
    <lineage>
        <taxon>Bacteria</taxon>
        <taxon>Pseudomonadati</taxon>
        <taxon>Pseudomonadota</taxon>
        <taxon>Betaproteobacteria</taxon>
        <taxon>Burkholderiales</taxon>
        <taxon>Burkholderiaceae</taxon>
        <taxon>Cupriavidus</taxon>
    </lineage>
</organism>
<accession>A0A9Q7UUH5</accession>
<dbReference type="EMBL" id="LT984813">
    <property type="protein sequence ID" value="SPD66104.1"/>
    <property type="molecule type" value="Genomic_DNA"/>
</dbReference>
<protein>
    <submittedName>
        <fullName evidence="1">Uncharacterized protein</fullName>
    </submittedName>
</protein>
<sequence>MLIVVRIGQVFPASSNYFVEPLANPAALAYYSPPRNTTPHLQGRRSKGCGVDREVGAAKFAALTAAKKIAANG</sequence>
<dbReference type="Proteomes" id="UP000254259">
    <property type="component" value="Chromosome CBM2636"/>
</dbReference>
<dbReference type="AlphaFoldDB" id="A0A9Q7UUH5"/>
<gene>
    <name evidence="1" type="ORF">CBM2636_20638</name>
</gene>
<name>A0A9Q7UUH5_9BURK</name>
<reference evidence="1 2" key="1">
    <citation type="submission" date="2018-01" db="EMBL/GenBank/DDBJ databases">
        <authorList>
            <person name="Clerissi C."/>
        </authorList>
    </citation>
    <scope>NUCLEOTIDE SEQUENCE [LARGE SCALE GENOMIC DNA]</scope>
    <source>
        <strain evidence="1">Cupriavidus taiwanensis SWF 66322</strain>
    </source>
</reference>
<evidence type="ECO:0000313" key="2">
    <source>
        <dbReference type="Proteomes" id="UP000254259"/>
    </source>
</evidence>
<proteinExistence type="predicted"/>